<name>A0A8T0CJQ2_CORYI</name>
<evidence type="ECO:0000259" key="1">
    <source>
        <dbReference type="Pfam" id="PF13962"/>
    </source>
</evidence>
<organism evidence="2 3">
    <name type="scientific">Corymbia citriodora subsp. variegata</name>
    <dbReference type="NCBI Taxonomy" id="360336"/>
    <lineage>
        <taxon>Eukaryota</taxon>
        <taxon>Viridiplantae</taxon>
        <taxon>Streptophyta</taxon>
        <taxon>Embryophyta</taxon>
        <taxon>Tracheophyta</taxon>
        <taxon>Spermatophyta</taxon>
        <taxon>Magnoliopsida</taxon>
        <taxon>eudicotyledons</taxon>
        <taxon>Gunneridae</taxon>
        <taxon>Pentapetalae</taxon>
        <taxon>rosids</taxon>
        <taxon>malvids</taxon>
        <taxon>Myrtales</taxon>
        <taxon>Myrtaceae</taxon>
        <taxon>Myrtoideae</taxon>
        <taxon>Eucalypteae</taxon>
        <taxon>Corymbia</taxon>
    </lineage>
</organism>
<keyword evidence="3" id="KW-1185">Reference proteome</keyword>
<dbReference type="OrthoDB" id="1435968at2759"/>
<sequence length="49" mass="5112">MATVTYTAVLAVPGGYKGSGAEQDRGIATALNKTVFHVFSACNTLSMFN</sequence>
<gene>
    <name evidence="2" type="ORF">BT93_L2387</name>
</gene>
<protein>
    <recommendedName>
        <fullName evidence="1">PGG domain-containing protein</fullName>
    </recommendedName>
</protein>
<evidence type="ECO:0000313" key="2">
    <source>
        <dbReference type="EMBL" id="KAF7847990.1"/>
    </source>
</evidence>
<dbReference type="EMBL" id="MU090371">
    <property type="protein sequence ID" value="KAF7847990.1"/>
    <property type="molecule type" value="Genomic_DNA"/>
</dbReference>
<accession>A0A8T0CJQ2</accession>
<feature type="domain" description="PGG" evidence="1">
    <location>
        <begin position="2"/>
        <end position="48"/>
    </location>
</feature>
<comment type="caution">
    <text evidence="2">The sequence shown here is derived from an EMBL/GenBank/DDBJ whole genome shotgun (WGS) entry which is preliminary data.</text>
</comment>
<dbReference type="InterPro" id="IPR026961">
    <property type="entry name" value="PGG_dom"/>
</dbReference>
<dbReference type="Gramene" id="rna-gnl|WGS:JABURB|Cocit.L2387.1">
    <property type="protein sequence ID" value="cds-KAF7847990.1"/>
    <property type="gene ID" value="gene-BT93_L2387"/>
</dbReference>
<evidence type="ECO:0000313" key="3">
    <source>
        <dbReference type="Proteomes" id="UP000806378"/>
    </source>
</evidence>
<proteinExistence type="predicted"/>
<dbReference type="AlphaFoldDB" id="A0A8T0CJQ2"/>
<dbReference type="Proteomes" id="UP000806378">
    <property type="component" value="Unassembled WGS sequence"/>
</dbReference>
<reference evidence="2" key="1">
    <citation type="submission" date="2020-05" db="EMBL/GenBank/DDBJ databases">
        <title>WGS assembly of Corymbia citriodora subspecies variegata.</title>
        <authorList>
            <person name="Barry K."/>
            <person name="Hundley H."/>
            <person name="Shu S."/>
            <person name="Jenkins J."/>
            <person name="Grimwood J."/>
            <person name="Baten A."/>
        </authorList>
    </citation>
    <scope>NUCLEOTIDE SEQUENCE</scope>
    <source>
        <strain evidence="2">CV2-018</strain>
    </source>
</reference>
<dbReference type="Pfam" id="PF13962">
    <property type="entry name" value="PGG"/>
    <property type="match status" value="1"/>
</dbReference>